<protein>
    <submittedName>
        <fullName evidence="1">Uncharacterized protein</fullName>
    </submittedName>
</protein>
<name>A0A8J4VNL6_9ROSI</name>
<evidence type="ECO:0000313" key="2">
    <source>
        <dbReference type="Proteomes" id="UP000737018"/>
    </source>
</evidence>
<reference evidence="1" key="1">
    <citation type="submission" date="2020-03" db="EMBL/GenBank/DDBJ databases">
        <title>Castanea mollissima Vanexum genome sequencing.</title>
        <authorList>
            <person name="Staton M."/>
        </authorList>
    </citation>
    <scope>NUCLEOTIDE SEQUENCE</scope>
    <source>
        <tissue evidence="1">Leaf</tissue>
    </source>
</reference>
<dbReference type="OrthoDB" id="1930928at2759"/>
<dbReference type="Proteomes" id="UP000737018">
    <property type="component" value="Unassembled WGS sequence"/>
</dbReference>
<dbReference type="AlphaFoldDB" id="A0A8J4VNL6"/>
<organism evidence="1 2">
    <name type="scientific">Castanea mollissima</name>
    <name type="common">Chinese chestnut</name>
    <dbReference type="NCBI Taxonomy" id="60419"/>
    <lineage>
        <taxon>Eukaryota</taxon>
        <taxon>Viridiplantae</taxon>
        <taxon>Streptophyta</taxon>
        <taxon>Embryophyta</taxon>
        <taxon>Tracheophyta</taxon>
        <taxon>Spermatophyta</taxon>
        <taxon>Magnoliopsida</taxon>
        <taxon>eudicotyledons</taxon>
        <taxon>Gunneridae</taxon>
        <taxon>Pentapetalae</taxon>
        <taxon>rosids</taxon>
        <taxon>fabids</taxon>
        <taxon>Fagales</taxon>
        <taxon>Fagaceae</taxon>
        <taxon>Castanea</taxon>
    </lineage>
</organism>
<evidence type="ECO:0000313" key="1">
    <source>
        <dbReference type="EMBL" id="KAF3964015.1"/>
    </source>
</evidence>
<sequence length="205" mass="22609">MGTSKVTDAQTQTDCNDEKGIEKGVHGMKRKQCVIISEDKKEKLHEKKREACANNSVDSRKCSQNRGVGIVINEGSARISEDHSCHITRADLSNRGKDQISSFTIFEGGSNSRGVSDSVSAKLALGSTESKYRRCKNPRSFLQNISSQADTLLPVPACKYCEAKRFLHESKGFCWSDGEICLIVIFLPANTCPKSRASKLVIQYT</sequence>
<dbReference type="EMBL" id="JRKL02001434">
    <property type="protein sequence ID" value="KAF3964015.1"/>
    <property type="molecule type" value="Genomic_DNA"/>
</dbReference>
<comment type="caution">
    <text evidence="1">The sequence shown here is derived from an EMBL/GenBank/DDBJ whole genome shotgun (WGS) entry which is preliminary data.</text>
</comment>
<keyword evidence="2" id="KW-1185">Reference proteome</keyword>
<accession>A0A8J4VNL6</accession>
<proteinExistence type="predicted"/>
<gene>
    <name evidence="1" type="ORF">CMV_011663</name>
</gene>